<dbReference type="Proteomes" id="UP000838756">
    <property type="component" value="Unassembled WGS sequence"/>
</dbReference>
<dbReference type="OrthoDB" id="407509at2759"/>
<name>A0A8S4R244_9NEOP</name>
<reference evidence="1" key="1">
    <citation type="submission" date="2022-03" db="EMBL/GenBank/DDBJ databases">
        <authorList>
            <person name="Lindestad O."/>
        </authorList>
    </citation>
    <scope>NUCLEOTIDE SEQUENCE</scope>
</reference>
<dbReference type="AlphaFoldDB" id="A0A8S4R244"/>
<protein>
    <submittedName>
        <fullName evidence="1">Jg17040 protein</fullName>
    </submittedName>
</protein>
<comment type="caution">
    <text evidence="1">The sequence shown here is derived from an EMBL/GenBank/DDBJ whole genome shotgun (WGS) entry which is preliminary data.</text>
</comment>
<organism evidence="1 2">
    <name type="scientific">Pararge aegeria aegeria</name>
    <dbReference type="NCBI Taxonomy" id="348720"/>
    <lineage>
        <taxon>Eukaryota</taxon>
        <taxon>Metazoa</taxon>
        <taxon>Ecdysozoa</taxon>
        <taxon>Arthropoda</taxon>
        <taxon>Hexapoda</taxon>
        <taxon>Insecta</taxon>
        <taxon>Pterygota</taxon>
        <taxon>Neoptera</taxon>
        <taxon>Endopterygota</taxon>
        <taxon>Lepidoptera</taxon>
        <taxon>Glossata</taxon>
        <taxon>Ditrysia</taxon>
        <taxon>Papilionoidea</taxon>
        <taxon>Nymphalidae</taxon>
        <taxon>Satyrinae</taxon>
        <taxon>Satyrini</taxon>
        <taxon>Parargina</taxon>
        <taxon>Pararge</taxon>
    </lineage>
</organism>
<gene>
    <name evidence="1" type="primary">jg17040</name>
    <name evidence="1" type="ORF">PAEG_LOCUS8773</name>
</gene>
<keyword evidence="2" id="KW-1185">Reference proteome</keyword>
<evidence type="ECO:0000313" key="1">
    <source>
        <dbReference type="EMBL" id="CAH2229291.1"/>
    </source>
</evidence>
<evidence type="ECO:0000313" key="2">
    <source>
        <dbReference type="Proteomes" id="UP000838756"/>
    </source>
</evidence>
<dbReference type="EMBL" id="CAKXAJ010024711">
    <property type="protein sequence ID" value="CAH2229291.1"/>
    <property type="molecule type" value="Genomic_DNA"/>
</dbReference>
<accession>A0A8S4R244</accession>
<proteinExistence type="predicted"/>
<sequence>MKAQEEHPEPTTSLLTHAPWHMRGMSLHSSANLVAGRSILPQGDYVSRDSNATGENLVSNVTFVYLLYGKVKFDSSDCKIYACRIAVARYVITLPEGTHNGRWGLKVLEWPPRTRKRSVGRPPTRWTDDIRRAAGGKRPRIVELPTKDLCPAMGVDWLT</sequence>